<evidence type="ECO:0000259" key="13">
    <source>
        <dbReference type="Pfam" id="PF08245"/>
    </source>
</evidence>
<dbReference type="GO" id="GO:0005737">
    <property type="term" value="C:cytoplasm"/>
    <property type="evidence" value="ECO:0007669"/>
    <property type="project" value="TreeGrafter"/>
</dbReference>
<evidence type="ECO:0000256" key="5">
    <source>
        <dbReference type="ARBA" id="ARBA00022723"/>
    </source>
</evidence>
<dbReference type="FunFam" id="3.40.1190.10:FF:000011">
    <property type="entry name" value="Folylpolyglutamate synthase/dihydrofolate synthase"/>
    <property type="match status" value="1"/>
</dbReference>
<dbReference type="RefSeq" id="WP_097791338.1">
    <property type="nucleotide sequence ID" value="NZ_NOUV01000005.1"/>
</dbReference>
<dbReference type="SUPFAM" id="SSF53623">
    <property type="entry name" value="MurD-like peptide ligases, catalytic domain"/>
    <property type="match status" value="1"/>
</dbReference>
<organism evidence="14 15">
    <name type="scientific">Faecalibacterium prausnitzii</name>
    <dbReference type="NCBI Taxonomy" id="853"/>
    <lineage>
        <taxon>Bacteria</taxon>
        <taxon>Bacillati</taxon>
        <taxon>Bacillota</taxon>
        <taxon>Clostridia</taxon>
        <taxon>Eubacteriales</taxon>
        <taxon>Oscillospiraceae</taxon>
        <taxon>Faecalibacterium</taxon>
    </lineage>
</organism>
<evidence type="ECO:0000256" key="3">
    <source>
        <dbReference type="ARBA" id="ARBA00013025"/>
    </source>
</evidence>
<dbReference type="SUPFAM" id="SSF53244">
    <property type="entry name" value="MurD-like peptide ligases, peptide-binding domain"/>
    <property type="match status" value="1"/>
</dbReference>
<evidence type="ECO:0000256" key="1">
    <source>
        <dbReference type="ARBA" id="ARBA00001946"/>
    </source>
</evidence>
<dbReference type="InterPro" id="IPR036615">
    <property type="entry name" value="Mur_ligase_C_dom_sf"/>
</dbReference>
<dbReference type="PANTHER" id="PTHR11136">
    <property type="entry name" value="FOLYLPOLYGLUTAMATE SYNTHASE-RELATED"/>
    <property type="match status" value="1"/>
</dbReference>
<dbReference type="InterPro" id="IPR001645">
    <property type="entry name" value="Folylpolyglutamate_synth"/>
</dbReference>
<comment type="similarity">
    <text evidence="2 11">Belongs to the folylpolyglutamate synthase family.</text>
</comment>
<keyword evidence="5" id="KW-0479">Metal-binding</keyword>
<dbReference type="GO" id="GO:0008841">
    <property type="term" value="F:dihydrofolate synthase activity"/>
    <property type="evidence" value="ECO:0007669"/>
    <property type="project" value="TreeGrafter"/>
</dbReference>
<feature type="domain" description="Mur ligase C-terminal" evidence="12">
    <location>
        <begin position="289"/>
        <end position="398"/>
    </location>
</feature>
<dbReference type="EMBL" id="NOUV01000005">
    <property type="protein sequence ID" value="PDX87667.1"/>
    <property type="molecule type" value="Genomic_DNA"/>
</dbReference>
<dbReference type="InterPro" id="IPR013221">
    <property type="entry name" value="Mur_ligase_cen"/>
</dbReference>
<dbReference type="InterPro" id="IPR036565">
    <property type="entry name" value="Mur-like_cat_sf"/>
</dbReference>
<dbReference type="PANTHER" id="PTHR11136:SF0">
    <property type="entry name" value="DIHYDROFOLATE SYNTHETASE-RELATED"/>
    <property type="match status" value="1"/>
</dbReference>
<evidence type="ECO:0000256" key="6">
    <source>
        <dbReference type="ARBA" id="ARBA00022741"/>
    </source>
</evidence>
<dbReference type="PIRSF" id="PIRSF001563">
    <property type="entry name" value="Folylpolyglu_synth"/>
    <property type="match status" value="1"/>
</dbReference>
<dbReference type="GO" id="GO:0005524">
    <property type="term" value="F:ATP binding"/>
    <property type="evidence" value="ECO:0007669"/>
    <property type="project" value="UniProtKB-KW"/>
</dbReference>
<dbReference type="NCBIfam" id="TIGR01499">
    <property type="entry name" value="folC"/>
    <property type="match status" value="1"/>
</dbReference>
<evidence type="ECO:0000259" key="12">
    <source>
        <dbReference type="Pfam" id="PF02875"/>
    </source>
</evidence>
<dbReference type="OrthoDB" id="9809356at2"/>
<feature type="domain" description="Mur ligase central" evidence="13">
    <location>
        <begin position="44"/>
        <end position="262"/>
    </location>
</feature>
<sequence length="426" mass="45866">MNYEEAMQYIHAVQWAGHKPGLTRTRTLLAALGDPHKRLKFVHVAGTNGKGSTAAMLASCLQAAGYRVGLYTSPFINRFNERIQVNGEQISDEELVRLVETIRPAADAMADVPTEFEIITALGMLCFAEQHCDIVVLEVGLGGALDSTNVIDPPECAVITALGMDHVKELGPTIADIAAAKAGILKPGSPVVSYGGVPEADAVIARTAAEQNAPLHVVDFSKLTVEGGDLDEVTFDFDGLNGVRLPLIGSYQPRNAAVAITVLRVLREKGWNIPEEAIRQGLETVRWPGRFELLRHTPAFLLDGSHNAHGMRATVQSLNDRFPGQKFVFLLSIMADKDVDEMLELLLPLANRFVTVAAHTPRAMPAETLAEHIRVRGGTAEPAPSIEAGVARAVELGGTGPVCALGTLYFSGEVREAFREICPLSR</sequence>
<dbReference type="Pfam" id="PF02875">
    <property type="entry name" value="Mur_ligase_C"/>
    <property type="match status" value="1"/>
</dbReference>
<dbReference type="InterPro" id="IPR018109">
    <property type="entry name" value="Folylpolyglutamate_synth_CS"/>
</dbReference>
<dbReference type="Gene3D" id="3.40.1190.10">
    <property type="entry name" value="Mur-like, catalytic domain"/>
    <property type="match status" value="1"/>
</dbReference>
<evidence type="ECO:0000313" key="15">
    <source>
        <dbReference type="Proteomes" id="UP000220904"/>
    </source>
</evidence>
<comment type="caution">
    <text evidence="14">The sequence shown here is derived from an EMBL/GenBank/DDBJ whole genome shotgun (WGS) entry which is preliminary data.</text>
</comment>
<protein>
    <recommendedName>
        <fullName evidence="3">tetrahydrofolate synthase</fullName>
        <ecNumber evidence="3">6.3.2.17</ecNumber>
    </recommendedName>
    <alternativeName>
        <fullName evidence="9">Tetrahydrofolylpolyglutamate synthase</fullName>
    </alternativeName>
</protein>
<dbReference type="InterPro" id="IPR004101">
    <property type="entry name" value="Mur_ligase_C"/>
</dbReference>
<evidence type="ECO:0000256" key="8">
    <source>
        <dbReference type="ARBA" id="ARBA00022842"/>
    </source>
</evidence>
<proteinExistence type="inferred from homology"/>
<dbReference type="Proteomes" id="UP000220904">
    <property type="component" value="Unassembled WGS sequence"/>
</dbReference>
<accession>A0A2A7B8C3</accession>
<dbReference type="PROSITE" id="PS01012">
    <property type="entry name" value="FOLYLPOLYGLU_SYNT_2"/>
    <property type="match status" value="1"/>
</dbReference>
<dbReference type="GO" id="GO:0004326">
    <property type="term" value="F:tetrahydrofolylpolyglutamate synthase activity"/>
    <property type="evidence" value="ECO:0007669"/>
    <property type="project" value="UniProtKB-EC"/>
</dbReference>
<evidence type="ECO:0000256" key="10">
    <source>
        <dbReference type="ARBA" id="ARBA00047493"/>
    </source>
</evidence>
<reference evidence="14 15" key="1">
    <citation type="journal article" date="2017" name="Front. Microbiol.">
        <title>New Insights into the Diversity of the Genus Faecalibacterium.</title>
        <authorList>
            <person name="Benevides L."/>
            <person name="Burman S."/>
            <person name="Martin R."/>
            <person name="Robert V."/>
            <person name="Thomas M."/>
            <person name="Miquel S."/>
            <person name="Chain F."/>
            <person name="Sokol H."/>
            <person name="Bermudez-Humaran L.G."/>
            <person name="Morrison M."/>
            <person name="Langella P."/>
            <person name="Azevedo V.A."/>
            <person name="Chatel J.M."/>
            <person name="Soares S."/>
        </authorList>
    </citation>
    <scope>NUCLEOTIDE SEQUENCE [LARGE SCALE GENOMIC DNA]</scope>
    <source>
        <strain evidence="14 15">AHMP21</strain>
    </source>
</reference>
<keyword evidence="8" id="KW-0460">Magnesium</keyword>
<comment type="catalytic activity">
    <reaction evidence="10">
        <text>(6S)-5,6,7,8-tetrahydrofolyl-(gamma-L-Glu)(n) + L-glutamate + ATP = (6S)-5,6,7,8-tetrahydrofolyl-(gamma-L-Glu)(n+1) + ADP + phosphate + H(+)</text>
        <dbReference type="Rhea" id="RHEA:10580"/>
        <dbReference type="Rhea" id="RHEA-COMP:14738"/>
        <dbReference type="Rhea" id="RHEA-COMP:14740"/>
        <dbReference type="ChEBI" id="CHEBI:15378"/>
        <dbReference type="ChEBI" id="CHEBI:29985"/>
        <dbReference type="ChEBI" id="CHEBI:30616"/>
        <dbReference type="ChEBI" id="CHEBI:43474"/>
        <dbReference type="ChEBI" id="CHEBI:141005"/>
        <dbReference type="ChEBI" id="CHEBI:456216"/>
        <dbReference type="EC" id="6.3.2.17"/>
    </reaction>
</comment>
<dbReference type="Pfam" id="PF08245">
    <property type="entry name" value="Mur_ligase_M"/>
    <property type="match status" value="1"/>
</dbReference>
<dbReference type="Gene3D" id="3.90.190.20">
    <property type="entry name" value="Mur ligase, C-terminal domain"/>
    <property type="match status" value="1"/>
</dbReference>
<keyword evidence="6 11" id="KW-0547">Nucleotide-binding</keyword>
<dbReference type="GO" id="GO:0046872">
    <property type="term" value="F:metal ion binding"/>
    <property type="evidence" value="ECO:0007669"/>
    <property type="project" value="UniProtKB-KW"/>
</dbReference>
<keyword evidence="4 11" id="KW-0436">Ligase</keyword>
<evidence type="ECO:0000313" key="14">
    <source>
        <dbReference type="EMBL" id="PDX87667.1"/>
    </source>
</evidence>
<evidence type="ECO:0000256" key="9">
    <source>
        <dbReference type="ARBA" id="ARBA00030592"/>
    </source>
</evidence>
<evidence type="ECO:0000256" key="11">
    <source>
        <dbReference type="PIRNR" id="PIRNR001563"/>
    </source>
</evidence>
<dbReference type="AlphaFoldDB" id="A0A2A7B8C3"/>
<gene>
    <name evidence="14" type="ORF">CHR60_01120</name>
</gene>
<keyword evidence="7 11" id="KW-0067">ATP-binding</keyword>
<evidence type="ECO:0000256" key="7">
    <source>
        <dbReference type="ARBA" id="ARBA00022840"/>
    </source>
</evidence>
<comment type="cofactor">
    <cofactor evidence="1">
        <name>Mg(2+)</name>
        <dbReference type="ChEBI" id="CHEBI:18420"/>
    </cofactor>
</comment>
<dbReference type="EC" id="6.3.2.17" evidence="3"/>
<evidence type="ECO:0000256" key="2">
    <source>
        <dbReference type="ARBA" id="ARBA00008276"/>
    </source>
</evidence>
<evidence type="ECO:0000256" key="4">
    <source>
        <dbReference type="ARBA" id="ARBA00022598"/>
    </source>
</evidence>
<name>A0A2A7B8C3_9FIRM</name>